<keyword evidence="3" id="KW-1185">Reference proteome</keyword>
<accession>A0A0N9HQG5</accession>
<proteinExistence type="predicted"/>
<evidence type="ECO:0000256" key="1">
    <source>
        <dbReference type="SAM" id="MobiDB-lite"/>
    </source>
</evidence>
<feature type="compositionally biased region" description="Basic and acidic residues" evidence="1">
    <location>
        <begin position="155"/>
        <end position="165"/>
    </location>
</feature>
<dbReference type="KEGG" id="kphy:AOZ06_08495"/>
<evidence type="ECO:0000313" key="3">
    <source>
        <dbReference type="Proteomes" id="UP000063699"/>
    </source>
</evidence>
<dbReference type="Proteomes" id="UP000063699">
    <property type="component" value="Chromosome"/>
</dbReference>
<feature type="region of interest" description="Disordered" evidence="1">
    <location>
        <begin position="149"/>
        <end position="192"/>
    </location>
</feature>
<dbReference type="RefSeq" id="WP_054288929.1">
    <property type="nucleotide sequence ID" value="NZ_CP012752.1"/>
</dbReference>
<evidence type="ECO:0000313" key="2">
    <source>
        <dbReference type="EMBL" id="ALG06958.1"/>
    </source>
</evidence>
<dbReference type="EMBL" id="CP012752">
    <property type="protein sequence ID" value="ALG06958.1"/>
    <property type="molecule type" value="Genomic_DNA"/>
</dbReference>
<gene>
    <name evidence="2" type="ORF">AOZ06_08495</name>
</gene>
<protein>
    <submittedName>
        <fullName evidence="2">Uncharacterized protein</fullName>
    </submittedName>
</protein>
<sequence length="273" mass="28557">MARRHHQVRAGSRISAQIVFGENDVFLIQYREINRSVPAEAGASAVVGIENPGGTAGIPYSLRRPQLSDEVAVQLRLPGTAIARGVVRDANTGEGLYRASVSTRGRGRCVGSKGPRLFVSDWSLSPAVATLLLADLGLSVPQPFEPSVPYTTVSGRERLQGEHGGRRGPAADRGGVRGGARRGHGAGSGGRQTADRACVLGAAAVLVTQDDRGWRFARCKATALFWGLAAMTPDTPAAGGVPVTSPATVAPTTWPTTMTATRWPSVRCGARVS</sequence>
<reference evidence="2 3" key="1">
    <citation type="submission" date="2015-07" db="EMBL/GenBank/DDBJ databases">
        <title>Genome sequencing of Kibdelosporangium phytohabitans.</title>
        <authorList>
            <person name="Qin S."/>
            <person name="Xing K."/>
        </authorList>
    </citation>
    <scope>NUCLEOTIDE SEQUENCE [LARGE SCALE GENOMIC DNA]</scope>
    <source>
        <strain evidence="2 3">KLBMP1111</strain>
    </source>
</reference>
<name>A0A0N9HQG5_9PSEU</name>
<dbReference type="AlphaFoldDB" id="A0A0N9HQG5"/>
<organism evidence="2 3">
    <name type="scientific">Kibdelosporangium phytohabitans</name>
    <dbReference type="NCBI Taxonomy" id="860235"/>
    <lineage>
        <taxon>Bacteria</taxon>
        <taxon>Bacillati</taxon>
        <taxon>Actinomycetota</taxon>
        <taxon>Actinomycetes</taxon>
        <taxon>Pseudonocardiales</taxon>
        <taxon>Pseudonocardiaceae</taxon>
        <taxon>Kibdelosporangium</taxon>
    </lineage>
</organism>